<evidence type="ECO:0000313" key="3">
    <source>
        <dbReference type="Proteomes" id="UP001149165"/>
    </source>
</evidence>
<feature type="domain" description="N-acetyltransferase" evidence="1">
    <location>
        <begin position="4"/>
        <end position="198"/>
    </location>
</feature>
<protein>
    <recommendedName>
        <fullName evidence="1">N-acetyltransferase domain-containing protein</fullName>
    </recommendedName>
</protein>
<keyword evidence="3" id="KW-1185">Reference proteome</keyword>
<reference evidence="2" key="1">
    <citation type="submission" date="2022-11" db="EMBL/GenBank/DDBJ databases">
        <authorList>
            <person name="Petersen C."/>
        </authorList>
    </citation>
    <scope>NUCLEOTIDE SEQUENCE</scope>
    <source>
        <strain evidence="2">IBT 30069</strain>
    </source>
</reference>
<organism evidence="2 3">
    <name type="scientific">Penicillium angulare</name>
    <dbReference type="NCBI Taxonomy" id="116970"/>
    <lineage>
        <taxon>Eukaryota</taxon>
        <taxon>Fungi</taxon>
        <taxon>Dikarya</taxon>
        <taxon>Ascomycota</taxon>
        <taxon>Pezizomycotina</taxon>
        <taxon>Eurotiomycetes</taxon>
        <taxon>Eurotiomycetidae</taxon>
        <taxon>Eurotiales</taxon>
        <taxon>Aspergillaceae</taxon>
        <taxon>Penicillium</taxon>
    </lineage>
</organism>
<proteinExistence type="predicted"/>
<dbReference type="OrthoDB" id="2129362at2759"/>
<evidence type="ECO:0000259" key="1">
    <source>
        <dbReference type="PROSITE" id="PS51186"/>
    </source>
</evidence>
<dbReference type="Gene3D" id="3.40.630.30">
    <property type="match status" value="1"/>
</dbReference>
<dbReference type="Proteomes" id="UP001149165">
    <property type="component" value="Unassembled WGS sequence"/>
</dbReference>
<dbReference type="PROSITE" id="PS51186">
    <property type="entry name" value="GNAT"/>
    <property type="match status" value="1"/>
</dbReference>
<dbReference type="CDD" id="cd04301">
    <property type="entry name" value="NAT_SF"/>
    <property type="match status" value="1"/>
</dbReference>
<dbReference type="EMBL" id="JAPQKH010000005">
    <property type="protein sequence ID" value="KAJ5097639.1"/>
    <property type="molecule type" value="Genomic_DNA"/>
</dbReference>
<sequence length="198" mass="22615">MLTVTYRQAQLSDLDQIRAINVHYILSTSLTFMRTPPQIETYVDKWRDLQARGLPYVVAVDETKTTPGEVDRVLGYAYLSPFRGHLLSYAPTVELSLFVRPDYQSISIGSRLLSELLDLVRDGKVHHVVEESDFDHIDLIGCDGMLTEDYHRVRNVIAVMAVDPEGRDGGEALRRWYIGRGFVEKGRLEKVGLKKGYW</sequence>
<reference evidence="2" key="2">
    <citation type="journal article" date="2023" name="IMA Fungus">
        <title>Comparative genomic study of the Penicillium genus elucidates a diverse pangenome and 15 lateral gene transfer events.</title>
        <authorList>
            <person name="Petersen C."/>
            <person name="Sorensen T."/>
            <person name="Nielsen M.R."/>
            <person name="Sondergaard T.E."/>
            <person name="Sorensen J.L."/>
            <person name="Fitzpatrick D.A."/>
            <person name="Frisvad J.C."/>
            <person name="Nielsen K.L."/>
        </authorList>
    </citation>
    <scope>NUCLEOTIDE SEQUENCE</scope>
    <source>
        <strain evidence="2">IBT 30069</strain>
    </source>
</reference>
<dbReference type="InterPro" id="IPR000182">
    <property type="entry name" value="GNAT_dom"/>
</dbReference>
<evidence type="ECO:0000313" key="2">
    <source>
        <dbReference type="EMBL" id="KAJ5097639.1"/>
    </source>
</evidence>
<dbReference type="GO" id="GO:0016747">
    <property type="term" value="F:acyltransferase activity, transferring groups other than amino-acyl groups"/>
    <property type="evidence" value="ECO:0007669"/>
    <property type="project" value="InterPro"/>
</dbReference>
<accession>A0A9W9FCN9</accession>
<dbReference type="InterPro" id="IPR016181">
    <property type="entry name" value="Acyl_CoA_acyltransferase"/>
</dbReference>
<dbReference type="SUPFAM" id="SSF55729">
    <property type="entry name" value="Acyl-CoA N-acyltransferases (Nat)"/>
    <property type="match status" value="1"/>
</dbReference>
<dbReference type="Pfam" id="PF00583">
    <property type="entry name" value="Acetyltransf_1"/>
    <property type="match status" value="1"/>
</dbReference>
<gene>
    <name evidence="2" type="ORF">N7456_008360</name>
</gene>
<name>A0A9W9FCN9_9EURO</name>
<dbReference type="AlphaFoldDB" id="A0A9W9FCN9"/>
<comment type="caution">
    <text evidence="2">The sequence shown here is derived from an EMBL/GenBank/DDBJ whole genome shotgun (WGS) entry which is preliminary data.</text>
</comment>